<keyword evidence="7" id="KW-0633">Potassium transport</keyword>
<dbReference type="GO" id="GO:0140107">
    <property type="term" value="F:high-affinity potassium ion transmembrane transporter activity"/>
    <property type="evidence" value="ECO:0007669"/>
    <property type="project" value="TreeGrafter"/>
</dbReference>
<accession>A0A163JQY5</accession>
<evidence type="ECO:0000313" key="9">
    <source>
        <dbReference type="EMBL" id="SAM02591.1"/>
    </source>
</evidence>
<feature type="transmembrane region" description="Helical" evidence="7">
    <location>
        <begin position="601"/>
        <end position="619"/>
    </location>
</feature>
<dbReference type="OrthoDB" id="9999863at2759"/>
<feature type="transmembrane region" description="Helical" evidence="7">
    <location>
        <begin position="474"/>
        <end position="502"/>
    </location>
</feature>
<comment type="similarity">
    <text evidence="7">Belongs to the TrkH potassium transport family.</text>
</comment>
<organism evidence="9">
    <name type="scientific">Absidia glauca</name>
    <name type="common">Pin mould</name>
    <dbReference type="NCBI Taxonomy" id="4829"/>
    <lineage>
        <taxon>Eukaryota</taxon>
        <taxon>Fungi</taxon>
        <taxon>Fungi incertae sedis</taxon>
        <taxon>Mucoromycota</taxon>
        <taxon>Mucoromycotina</taxon>
        <taxon>Mucoromycetes</taxon>
        <taxon>Mucorales</taxon>
        <taxon>Cunninghamellaceae</taxon>
        <taxon>Absidia</taxon>
    </lineage>
</organism>
<keyword evidence="7" id="KW-0630">Potassium</keyword>
<feature type="region of interest" description="Disordered" evidence="8">
    <location>
        <begin position="190"/>
        <end position="239"/>
    </location>
</feature>
<dbReference type="InterPro" id="IPR051143">
    <property type="entry name" value="TrkH_K-transport"/>
</dbReference>
<feature type="transmembrane region" description="Helical" evidence="7">
    <location>
        <begin position="537"/>
        <end position="561"/>
    </location>
</feature>
<dbReference type="InParanoid" id="A0A163JQY5"/>
<evidence type="ECO:0000256" key="5">
    <source>
        <dbReference type="ARBA" id="ARBA00023065"/>
    </source>
</evidence>
<evidence type="ECO:0000256" key="2">
    <source>
        <dbReference type="ARBA" id="ARBA00022448"/>
    </source>
</evidence>
<dbReference type="AlphaFoldDB" id="A0A163JQY5"/>
<sequence length="831" mass="94970">MLPYRRAAEMLRWRRLKRLDLQWVKHIWSEHIHFLQLHYLYILFLIFFFSALYYCQPGTDYKYIDALFMATTGSTNTGLNTLAISGFSTYQTLVLFFSSFFGSHIGVSLIVVLIRRHYFSKRFEDVLLFNKARRMREEHRRKQRSSTGSSTDRRSSRSISSARPSAPIHLRKLRRSSLVDNASLSPAPHPYFDTSLMTDNDSTKQHQNSIDNSDLRTPPNRSKGDLWGDDQDMTCYPTDEENDLGLRLVNTCPSSLQHSSMDQQQQHNSSITIHPTSDLPLAGSTKNNSSDDNDDDDDTQTHDSMGAETTGIAFADDIEQQRLRARQRLEQERRFRETLEKLTQNQDPETGDEFLAGDNVGDEDEFDNIMREPIDKSQLTREQRYRIGGAEYRALDLLVKLVPAYYLGNVILFAFFFRIYIACSTYAQDVLRTTNSTGPIDPWFFSFFQSLSAFNNLGIMLCDDSMVPFQNAPAPLIFTMLLILFGNTAYAINLRFIVWVMYKLTPASRPMRRETLRYLLDHPRRCYTTLFPSTQTYWLLLTLVVITLVELVSFLALNYWLPVLEGINWGSRFIDGLFQSISTRNAGFAVVNLMALNPGTQLVYIVAMYISVYPVAISMRNSNVYQERALGIYRGVNEDGEEDGFDQALPTTGPSLLLKLKRHPTVTSVMTTGKKVLRRPDFFVVTQVQRQLSNDISWLLVGLFIIIVAEAQRIMDPSPITVWTIIYESVSGFGNVGASQGYPGKSVSQSGEYRTISKLVVIMLMYKGRHRGLPASIDRAVMLPSDQMEEREMEEHAFRRRNTVFSQTNNSSGSNNGPSFPNAIYHTKTTL</sequence>
<feature type="transmembrane region" description="Helical" evidence="7">
    <location>
        <begin position="93"/>
        <end position="114"/>
    </location>
</feature>
<feature type="transmembrane region" description="Helical" evidence="7">
    <location>
        <begin position="38"/>
        <end position="55"/>
    </location>
</feature>
<feature type="region of interest" description="Disordered" evidence="8">
    <location>
        <begin position="255"/>
        <end position="317"/>
    </location>
</feature>
<evidence type="ECO:0000256" key="6">
    <source>
        <dbReference type="ARBA" id="ARBA00023136"/>
    </source>
</evidence>
<feature type="compositionally biased region" description="Low complexity" evidence="8">
    <location>
        <begin position="157"/>
        <end position="166"/>
    </location>
</feature>
<dbReference type="OMA" id="RANTKHR"/>
<dbReference type="GO" id="GO:0030007">
    <property type="term" value="P:intracellular potassium ion homeostasis"/>
    <property type="evidence" value="ECO:0007669"/>
    <property type="project" value="UniProtKB-UniRule"/>
</dbReference>
<evidence type="ECO:0000313" key="10">
    <source>
        <dbReference type="Proteomes" id="UP000078561"/>
    </source>
</evidence>
<reference evidence="9" key="1">
    <citation type="submission" date="2016-04" db="EMBL/GenBank/DDBJ databases">
        <authorList>
            <person name="Evans L.H."/>
            <person name="Alamgir A."/>
            <person name="Owens N."/>
            <person name="Weber N.D."/>
            <person name="Virtaneva K."/>
            <person name="Barbian K."/>
            <person name="Babar A."/>
            <person name="Rosenke K."/>
        </authorList>
    </citation>
    <scope>NUCLEOTIDE SEQUENCE [LARGE SCALE GENOMIC DNA]</scope>
    <source>
        <strain evidence="9">CBS 101.48</strain>
    </source>
</reference>
<feature type="compositionally biased region" description="Acidic residues" evidence="8">
    <location>
        <begin position="227"/>
        <end position="239"/>
    </location>
</feature>
<evidence type="ECO:0000256" key="3">
    <source>
        <dbReference type="ARBA" id="ARBA00022692"/>
    </source>
</evidence>
<gene>
    <name evidence="9" type="primary">ABSGL_08394.1 scaffold 10128</name>
</gene>
<evidence type="ECO:0000256" key="7">
    <source>
        <dbReference type="PIRNR" id="PIRNR002450"/>
    </source>
</evidence>
<keyword evidence="4 7" id="KW-1133">Transmembrane helix</keyword>
<dbReference type="GO" id="GO:1990573">
    <property type="term" value="P:potassium ion import across plasma membrane"/>
    <property type="evidence" value="ECO:0007669"/>
    <property type="project" value="TreeGrafter"/>
</dbReference>
<dbReference type="InterPro" id="IPR015958">
    <property type="entry name" value="Trk1_fungi"/>
</dbReference>
<feature type="transmembrane region" description="Helical" evidence="7">
    <location>
        <begin position="442"/>
        <end position="462"/>
    </location>
</feature>
<comment type="subcellular location">
    <subcellularLocation>
        <location evidence="1">Membrane</location>
        <topology evidence="1">Multi-pass membrane protein</topology>
    </subcellularLocation>
</comment>
<keyword evidence="5 7" id="KW-0406">Ion transport</keyword>
<proteinExistence type="inferred from homology"/>
<dbReference type="FunCoup" id="A0A163JQY5">
    <property type="interactions" value="117"/>
</dbReference>
<name>A0A163JQY5_ABSGL</name>
<dbReference type="GO" id="GO:0005886">
    <property type="term" value="C:plasma membrane"/>
    <property type="evidence" value="ECO:0007669"/>
    <property type="project" value="InterPro"/>
</dbReference>
<evidence type="ECO:0000256" key="8">
    <source>
        <dbReference type="SAM" id="MobiDB-lite"/>
    </source>
</evidence>
<dbReference type="InterPro" id="IPR003445">
    <property type="entry name" value="Cat_transpt"/>
</dbReference>
<feature type="region of interest" description="Disordered" evidence="8">
    <location>
        <begin position="806"/>
        <end position="831"/>
    </location>
</feature>
<dbReference type="EMBL" id="LT553932">
    <property type="protein sequence ID" value="SAM02591.1"/>
    <property type="molecule type" value="Genomic_DNA"/>
</dbReference>
<keyword evidence="6 7" id="KW-0472">Membrane</keyword>
<dbReference type="PANTHER" id="PTHR31064">
    <property type="entry name" value="POTASSIUM TRANSPORT PROTEIN DDB_G0292412-RELATED"/>
    <property type="match status" value="1"/>
</dbReference>
<keyword evidence="3 7" id="KW-0812">Transmembrane</keyword>
<feature type="compositionally biased region" description="Low complexity" evidence="8">
    <location>
        <begin position="806"/>
        <end position="822"/>
    </location>
</feature>
<dbReference type="Pfam" id="PF02386">
    <property type="entry name" value="TrkH"/>
    <property type="match status" value="1"/>
</dbReference>
<evidence type="ECO:0000256" key="4">
    <source>
        <dbReference type="ARBA" id="ARBA00022989"/>
    </source>
</evidence>
<feature type="region of interest" description="Disordered" evidence="8">
    <location>
        <begin position="138"/>
        <end position="166"/>
    </location>
</feature>
<dbReference type="STRING" id="4829.A0A163JQY5"/>
<dbReference type="PIRSF" id="PIRSF002450">
    <property type="entry name" value="K+_transpter_TRK"/>
    <property type="match status" value="1"/>
</dbReference>
<feature type="compositionally biased region" description="Polar residues" evidence="8">
    <location>
        <begin position="255"/>
        <end position="275"/>
    </location>
</feature>
<dbReference type="PANTHER" id="PTHR31064:SF30">
    <property type="entry name" value="HIGH-AFFINITY POTASSIUM TRANSPORT PROTEIN-RELATED"/>
    <property type="match status" value="1"/>
</dbReference>
<dbReference type="Proteomes" id="UP000078561">
    <property type="component" value="Unassembled WGS sequence"/>
</dbReference>
<feature type="compositionally biased region" description="Polar residues" evidence="8">
    <location>
        <begin position="195"/>
        <end position="212"/>
    </location>
</feature>
<protein>
    <recommendedName>
        <fullName evidence="7">Potassium transport protein</fullName>
    </recommendedName>
</protein>
<keyword evidence="2 7" id="KW-0813">Transport</keyword>
<keyword evidence="10" id="KW-1185">Reference proteome</keyword>
<evidence type="ECO:0000256" key="1">
    <source>
        <dbReference type="ARBA" id="ARBA00004141"/>
    </source>
</evidence>
<feature type="transmembrane region" description="Helical" evidence="7">
    <location>
        <begin position="403"/>
        <end position="422"/>
    </location>
</feature>